<sequence length="250" mass="27093">MASDAWKDQVTGVISVEGMASETEVVQGKYSVVLTAKEGHQLSGEKTIAGTFDLTKADITVLTDAVNNAIKAVVNDDGVTYATKEDAQTAIQNVLASDAWKDQVTGVITTTGEASSEKVENGTYSVVLTAKTGYELDKTEPITGTFKLTQKNEKIELSELNLITSITVLDINSETIIDDILDGVIDQNSSAILDRTQLTVKQENNDFFLEPNNDQSKYSGSIKLNVTEAEQKTNNLSIFSYSIISDKYSN</sequence>
<dbReference type="KEGG" id="mchc:CK556_02510"/>
<accession>A0A249SNH0</accession>
<dbReference type="STRING" id="1336232.GCA_000518825_01335"/>
<organism evidence="1 2">
    <name type="scientific">Mesoplasma chauliocola</name>
    <dbReference type="NCBI Taxonomy" id="216427"/>
    <lineage>
        <taxon>Bacteria</taxon>
        <taxon>Bacillati</taxon>
        <taxon>Mycoplasmatota</taxon>
        <taxon>Mollicutes</taxon>
        <taxon>Entomoplasmatales</taxon>
        <taxon>Entomoplasmataceae</taxon>
        <taxon>Mesoplasma</taxon>
    </lineage>
</organism>
<reference evidence="1 2" key="1">
    <citation type="submission" date="2017-08" db="EMBL/GenBank/DDBJ databases">
        <title>Complete Genome Sequence of Mesoplasma chauliocola.</title>
        <authorList>
            <person name="Knight T.F.Jr."/>
            <person name="Citino T."/>
        </authorList>
    </citation>
    <scope>NUCLEOTIDE SEQUENCE [LARGE SCALE GENOMIC DNA]</scope>
    <source>
        <strain evidence="1 2">CHPA-2</strain>
    </source>
</reference>
<dbReference type="RefSeq" id="WP_095761521.1">
    <property type="nucleotide sequence ID" value="NZ_CP023173.1"/>
</dbReference>
<dbReference type="EMBL" id="CP023173">
    <property type="protein sequence ID" value="ASZ09215.1"/>
    <property type="molecule type" value="Genomic_DNA"/>
</dbReference>
<name>A0A249SNH0_9MOLU</name>
<dbReference type="AlphaFoldDB" id="A0A249SNH0"/>
<keyword evidence="2" id="KW-1185">Reference proteome</keyword>
<proteinExistence type="predicted"/>
<dbReference type="Proteomes" id="UP000232229">
    <property type="component" value="Chromosome"/>
</dbReference>
<evidence type="ECO:0000313" key="1">
    <source>
        <dbReference type="EMBL" id="ASZ09215.1"/>
    </source>
</evidence>
<gene>
    <name evidence="1" type="ORF">CK556_02510</name>
</gene>
<protein>
    <submittedName>
        <fullName evidence="1">Uncharacterized protein</fullName>
    </submittedName>
</protein>
<evidence type="ECO:0000313" key="2">
    <source>
        <dbReference type="Proteomes" id="UP000232229"/>
    </source>
</evidence>